<comment type="caution">
    <text evidence="3">The sequence shown here is derived from an EMBL/GenBank/DDBJ whole genome shotgun (WGS) entry which is preliminary data.</text>
</comment>
<evidence type="ECO:0000256" key="1">
    <source>
        <dbReference type="SAM" id="MobiDB-lite"/>
    </source>
</evidence>
<dbReference type="GeneID" id="54333653"/>
<dbReference type="EMBL" id="QUQM01000008">
    <property type="protein sequence ID" value="KAA8642012.1"/>
    <property type="molecule type" value="Genomic_DNA"/>
</dbReference>
<sequence length="334" mass="36153">MQWKSFFFISTAHLALARHRRYPLHPDVHVKAAHKARQLIDLDSVHTIFDIEIVTITDPIPPAPTTFPTVGETDEKNTLPIIGANLKVNLDPNNLNILPHATTTRQPPITTDSPTPWTAKPSNQQFSTQGFGARSDPSGTGVQYAGNVGVPWGSNIMEVDVSTAWQYKYVAQFRGSNSPTAGPWTVVIWNKIGRDGKMTGWYGHSAVNFTLGPRETRYVAFDGNSQGAWGAAKGDSLPRDQFGGYSCTWGEFDFGDEKNGLWSGWDVSAIQAQNARQTVQGMSICAHDGSKCSSITTGAAVVENAYTSSEATVDGIGGAVPDGPVRLVVQVDYN</sequence>
<dbReference type="AlphaFoldDB" id="A0A4S3JSM1"/>
<dbReference type="Pfam" id="PF25312">
    <property type="entry name" value="Allergen_Asp_f_4"/>
    <property type="match status" value="1"/>
</dbReference>
<dbReference type="PANTHER" id="PTHR42039:SF1">
    <property type="entry name" value="PUTATIVE (AFU_ORTHOLOGUE AFUA_3G02940)-RELATED"/>
    <property type="match status" value="1"/>
</dbReference>
<dbReference type="Proteomes" id="UP000308092">
    <property type="component" value="Unassembled WGS sequence"/>
</dbReference>
<evidence type="ECO:0000313" key="5">
    <source>
        <dbReference type="Proteomes" id="UP000324241"/>
    </source>
</evidence>
<dbReference type="PANTHER" id="PTHR42039">
    <property type="entry name" value="PUTATIVE (AFU_ORTHOLOGUE AFUA_3G02940)-RELATED"/>
    <property type="match status" value="1"/>
</dbReference>
<feature type="region of interest" description="Disordered" evidence="1">
    <location>
        <begin position="99"/>
        <end position="139"/>
    </location>
</feature>
<keyword evidence="4" id="KW-1185">Reference proteome</keyword>
<organism evidence="3 4">
    <name type="scientific">Aspergillus tanneri</name>
    <dbReference type="NCBI Taxonomy" id="1220188"/>
    <lineage>
        <taxon>Eukaryota</taxon>
        <taxon>Fungi</taxon>
        <taxon>Dikarya</taxon>
        <taxon>Ascomycota</taxon>
        <taxon>Pezizomycotina</taxon>
        <taxon>Eurotiomycetes</taxon>
        <taxon>Eurotiomycetidae</taxon>
        <taxon>Eurotiales</taxon>
        <taxon>Aspergillaceae</taxon>
        <taxon>Aspergillus</taxon>
        <taxon>Aspergillus subgen. Circumdati</taxon>
    </lineage>
</organism>
<dbReference type="OrthoDB" id="118256at2759"/>
<dbReference type="Proteomes" id="UP000324241">
    <property type="component" value="Unassembled WGS sequence"/>
</dbReference>
<dbReference type="GO" id="GO:0019863">
    <property type="term" value="F:IgE binding"/>
    <property type="evidence" value="ECO:0007669"/>
    <property type="project" value="InterPro"/>
</dbReference>
<proteinExistence type="predicted"/>
<dbReference type="InterPro" id="IPR038903">
    <property type="entry name" value="Allergen_Asp_f_4"/>
</dbReference>
<dbReference type="EMBL" id="SOSA01000108">
    <property type="protein sequence ID" value="THC96561.1"/>
    <property type="molecule type" value="Genomic_DNA"/>
</dbReference>
<dbReference type="RefSeq" id="XP_033421374.1">
    <property type="nucleotide sequence ID" value="XM_033575519.1"/>
</dbReference>
<name>A0A4S3JSM1_9EURO</name>
<accession>A0A4S3JSM1</accession>
<evidence type="ECO:0000313" key="4">
    <source>
        <dbReference type="Proteomes" id="UP000308092"/>
    </source>
</evidence>
<feature type="compositionally biased region" description="Polar residues" evidence="1">
    <location>
        <begin position="99"/>
        <end position="130"/>
    </location>
</feature>
<evidence type="ECO:0000313" key="2">
    <source>
        <dbReference type="EMBL" id="KAA8642012.1"/>
    </source>
</evidence>
<gene>
    <name evidence="2" type="ORF">ATNIH1004_010952</name>
    <name evidence="3" type="ORF">EYZ11_003953</name>
</gene>
<dbReference type="VEuPathDB" id="FungiDB:EYZ11_003953"/>
<evidence type="ECO:0000313" key="3">
    <source>
        <dbReference type="EMBL" id="THC96561.1"/>
    </source>
</evidence>
<dbReference type="GO" id="GO:0005576">
    <property type="term" value="C:extracellular region"/>
    <property type="evidence" value="ECO:0007669"/>
    <property type="project" value="InterPro"/>
</dbReference>
<reference evidence="2 5" key="2">
    <citation type="submission" date="2019-08" db="EMBL/GenBank/DDBJ databases">
        <title>The genome sequence of a newly discovered highly antifungal drug resistant Aspergillus species, Aspergillus tanneri NIH 1004.</title>
        <authorList>
            <person name="Mounaud S."/>
            <person name="Singh I."/>
            <person name="Joardar V."/>
            <person name="Pakala S."/>
            <person name="Pakala S."/>
            <person name="Venepally P."/>
            <person name="Chung J.K."/>
            <person name="Losada L."/>
            <person name="Nierman W.C."/>
        </authorList>
    </citation>
    <scope>NUCLEOTIDE SEQUENCE [LARGE SCALE GENOMIC DNA]</scope>
    <source>
        <strain evidence="2 5">NIH1004</strain>
    </source>
</reference>
<evidence type="ECO:0008006" key="6">
    <source>
        <dbReference type="Google" id="ProtNLM"/>
    </source>
</evidence>
<protein>
    <recommendedName>
        <fullName evidence="6">Allergen Asp f 4</fullName>
    </recommendedName>
</protein>
<reference evidence="3 4" key="1">
    <citation type="submission" date="2019-03" db="EMBL/GenBank/DDBJ databases">
        <title>The genome sequence of a newly discovered highly antifungal drug resistant Aspergillus species, Aspergillus tanneri NIH 1004.</title>
        <authorList>
            <person name="Mounaud S."/>
            <person name="Singh I."/>
            <person name="Joardar V."/>
            <person name="Pakala S."/>
            <person name="Pakala S."/>
            <person name="Venepally P."/>
            <person name="Hoover J."/>
            <person name="Nierman W."/>
            <person name="Chung J."/>
            <person name="Losada L."/>
        </authorList>
    </citation>
    <scope>NUCLEOTIDE SEQUENCE [LARGE SCALE GENOMIC DNA]</scope>
    <source>
        <strain evidence="3 4">NIH1004</strain>
    </source>
</reference>